<proteinExistence type="inferred from homology"/>
<reference evidence="5 6" key="1">
    <citation type="submission" date="2018-11" db="EMBL/GenBank/DDBJ databases">
        <title>Chryseotalea sanarue gen. nov., sp., nov., a member of the family Cytophagaceae, isolated from a brackish lake in Hamamatsu Japan.</title>
        <authorList>
            <person name="Maejima Y."/>
            <person name="Iino T."/>
            <person name="Muraguchi Y."/>
            <person name="Fukuda K."/>
            <person name="Ohkuma M."/>
            <person name="Moriuchi R."/>
            <person name="Dohra H."/>
            <person name="Kimbara K."/>
            <person name="Shintani M."/>
        </authorList>
    </citation>
    <scope>NUCLEOTIDE SEQUENCE [LARGE SCALE GENOMIC DNA]</scope>
    <source>
        <strain evidence="5 6">Ys</strain>
    </source>
</reference>
<evidence type="ECO:0000256" key="2">
    <source>
        <dbReference type="ARBA" id="ARBA00022729"/>
    </source>
</evidence>
<comment type="caution">
    <text evidence="5">The sequence shown here is derived from an EMBL/GenBank/DDBJ whole genome shotgun (WGS) entry which is preliminary data.</text>
</comment>
<evidence type="ECO:0000313" key="6">
    <source>
        <dbReference type="Proteomes" id="UP000288227"/>
    </source>
</evidence>
<evidence type="ECO:0000256" key="1">
    <source>
        <dbReference type="ARBA" id="ARBA00005445"/>
    </source>
</evidence>
<dbReference type="PROSITE" id="PS51257">
    <property type="entry name" value="PROKAR_LIPOPROTEIN"/>
    <property type="match status" value="1"/>
</dbReference>
<organism evidence="5 6">
    <name type="scientific">Chryseotalea sanaruensis</name>
    <dbReference type="NCBI Taxonomy" id="2482724"/>
    <lineage>
        <taxon>Bacteria</taxon>
        <taxon>Pseudomonadati</taxon>
        <taxon>Bacteroidota</taxon>
        <taxon>Cytophagia</taxon>
        <taxon>Cytophagales</taxon>
        <taxon>Chryseotaleaceae</taxon>
        <taxon>Chryseotalea</taxon>
    </lineage>
</organism>
<dbReference type="RefSeq" id="WP_127121457.1">
    <property type="nucleotide sequence ID" value="NZ_BHXQ01000002.1"/>
</dbReference>
<evidence type="ECO:0000256" key="3">
    <source>
        <dbReference type="SAM" id="SignalP"/>
    </source>
</evidence>
<dbReference type="Pfam" id="PF13205">
    <property type="entry name" value="Big_5"/>
    <property type="match status" value="2"/>
</dbReference>
<dbReference type="Pfam" id="PF11999">
    <property type="entry name" value="Ice_binding"/>
    <property type="match status" value="1"/>
</dbReference>
<evidence type="ECO:0000313" key="5">
    <source>
        <dbReference type="EMBL" id="GCC50790.1"/>
    </source>
</evidence>
<feature type="chain" id="PRO_5018990440" description="SbsA Ig-like domain-containing protein" evidence="3">
    <location>
        <begin position="26"/>
        <end position="463"/>
    </location>
</feature>
<dbReference type="InterPro" id="IPR014755">
    <property type="entry name" value="Cu-Rt/internalin_Ig-like"/>
</dbReference>
<keyword evidence="2 3" id="KW-0732">Signal</keyword>
<gene>
    <name evidence="5" type="ORF">SanaruYs_10080</name>
</gene>
<protein>
    <recommendedName>
        <fullName evidence="4">SbsA Ig-like domain-containing protein</fullName>
    </recommendedName>
</protein>
<dbReference type="EMBL" id="BHXQ01000002">
    <property type="protein sequence ID" value="GCC50790.1"/>
    <property type="molecule type" value="Genomic_DNA"/>
</dbReference>
<dbReference type="InterPro" id="IPR021884">
    <property type="entry name" value="Ice-bd_prot"/>
</dbReference>
<dbReference type="Gene3D" id="2.60.40.1220">
    <property type="match status" value="2"/>
</dbReference>
<sequence>MRIIKNVFAAVAVLMMAFLSGCDNEKDPGVRPTVESTNPVDGASNVAVNSAITATFSVAMDPSTINTTNFTVTQGSTAVVGIVSYSGTTATFTPTNLLAESTLFTATITTGVKNTNGDALLIAEAFSFTSGLIPDTTVPVISATNPLSTATNVGRNNTVSITFSEAMDPATINTSTFTLKKGSTAVAGEVIYSGMVASFNPTNTLDASANYTASITTGAKDLAGNALASLTTWAFTTGGSTSTLAVVDLGAAGNYLLLAKTAINNVSTSALTGDLGLSPAATSYITGLSLINATGFATSAQVTGNIYAADMADPTPINLTTAVNNMTTAYNDAAGRLSPDFLELGTGNIGGRTLTPGLYKWTTSVTIPASITISGGADDVWIFQISGDLLMSNAVNMTLSGGAQAKNIFWQVAGQATFGTTSHAEGIILSMTGITLQTGASMNGRALAQTAIVLDSNAVTQPQ</sequence>
<dbReference type="InterPro" id="IPR032812">
    <property type="entry name" value="SbsA_Ig"/>
</dbReference>
<feature type="signal peptide" evidence="3">
    <location>
        <begin position="1"/>
        <end position="25"/>
    </location>
</feature>
<feature type="domain" description="SbsA Ig-like" evidence="4">
    <location>
        <begin position="31"/>
        <end position="129"/>
    </location>
</feature>
<keyword evidence="6" id="KW-1185">Reference proteome</keyword>
<dbReference type="Proteomes" id="UP000288227">
    <property type="component" value="Unassembled WGS sequence"/>
</dbReference>
<name>A0A401U7C6_9BACT</name>
<evidence type="ECO:0000259" key="4">
    <source>
        <dbReference type="Pfam" id="PF13205"/>
    </source>
</evidence>
<accession>A0A401U7C6</accession>
<dbReference type="AlphaFoldDB" id="A0A401U7C6"/>
<feature type="domain" description="SbsA Ig-like" evidence="4">
    <location>
        <begin position="135"/>
        <end position="237"/>
    </location>
</feature>
<comment type="similarity">
    <text evidence="1">Belongs to the ice-binding protein family.</text>
</comment>